<evidence type="ECO:0000313" key="2">
    <source>
        <dbReference type="Proteomes" id="UP000649617"/>
    </source>
</evidence>
<organism evidence="1 2">
    <name type="scientific">Symbiodinium pilosum</name>
    <name type="common">Dinoflagellate</name>
    <dbReference type="NCBI Taxonomy" id="2952"/>
    <lineage>
        <taxon>Eukaryota</taxon>
        <taxon>Sar</taxon>
        <taxon>Alveolata</taxon>
        <taxon>Dinophyceae</taxon>
        <taxon>Suessiales</taxon>
        <taxon>Symbiodiniaceae</taxon>
        <taxon>Symbiodinium</taxon>
    </lineage>
</organism>
<dbReference type="Proteomes" id="UP000649617">
    <property type="component" value="Unassembled WGS sequence"/>
</dbReference>
<gene>
    <name evidence="1" type="ORF">SPIL2461_LOCUS20282</name>
</gene>
<dbReference type="AlphaFoldDB" id="A0A812X1T2"/>
<comment type="caution">
    <text evidence="1">The sequence shown here is derived from an EMBL/GenBank/DDBJ whole genome shotgun (WGS) entry which is preliminary data.</text>
</comment>
<proteinExistence type="predicted"/>
<keyword evidence="2" id="KW-1185">Reference proteome</keyword>
<evidence type="ECO:0000313" key="1">
    <source>
        <dbReference type="EMBL" id="CAE7714507.1"/>
    </source>
</evidence>
<reference evidence="1" key="1">
    <citation type="submission" date="2021-02" db="EMBL/GenBank/DDBJ databases">
        <authorList>
            <person name="Dougan E. K."/>
            <person name="Rhodes N."/>
            <person name="Thang M."/>
            <person name="Chan C."/>
        </authorList>
    </citation>
    <scope>NUCLEOTIDE SEQUENCE</scope>
</reference>
<name>A0A812X1T2_SYMPI</name>
<protein>
    <submittedName>
        <fullName evidence="1">Uncharacterized protein</fullName>
    </submittedName>
</protein>
<dbReference type="EMBL" id="CAJNIZ010045238">
    <property type="protein sequence ID" value="CAE7714507.1"/>
    <property type="molecule type" value="Genomic_DNA"/>
</dbReference>
<accession>A0A812X1T2</accession>
<sequence>MADVDKEDRWQLIREYMAGYFFETRHFQAVAACLSSCGDKRHVIAAAARLLSGFGVEMSLDDQQELMAMDEEEQINALLAKIPQDGDGQFQEFFGQLQQLVVCSGKVRSGLETGDVLTVEEALADAVSFNIAHVVYRMAATQAGAELRAFRARLKEWGKDNAAKTGKLTRCQEEAMGARKKLAAAQFKLGRGRDAALQKSSRFVLHFAEGSMRGLGTVVFRSWQAAAAELRSERRVAMEFEKRRNDWKQRMQEFKERQLRGVRGLSERQVIARQREAGLDCFWAWQGVVRDRKLEEDLAKKLEAFRVRLGRMKQSQVLNADSFLLKASTYSEAALLSSCFQAFVAARREVAEEAACKAQLQKTRDQIDLFRKSKSATAKRILREMCCCTEAGLAAEAWAAWAMLANQARDERAIRQQLDESAQHRDLIRRRSKESGHKVAEKLRGRRDVASLVEALVAWRLLSRVEGKTRHHRVRVDAKRQQLQGVQTMFRSFATQLEYQLAQSQQSHKESRLYKLA</sequence>
<dbReference type="OrthoDB" id="417992at2759"/>